<evidence type="ECO:0000313" key="4">
    <source>
        <dbReference type="Proteomes" id="UP000643672"/>
    </source>
</evidence>
<proteinExistence type="predicted"/>
<dbReference type="RefSeq" id="WP_122951891.1">
    <property type="nucleotide sequence ID" value="NZ_CAESAQ020000078.1"/>
</dbReference>
<accession>A0A3G3ING2</accession>
<dbReference type="Proteomes" id="UP000278334">
    <property type="component" value="Chromosome"/>
</dbReference>
<reference evidence="1 3" key="1">
    <citation type="submission" date="2017-11" db="EMBL/GenBank/DDBJ databases">
        <title>Genome sequence of the bacterial symbiont EPR9N from a vent mussel Bathymodiolus thermophilus.</title>
        <authorList>
            <person name="Won Y.-J."/>
        </authorList>
    </citation>
    <scope>NUCLEOTIDE SEQUENCE [LARGE SCALE GENOMIC DNA]</scope>
    <source>
        <strain evidence="1 3">EPR9N</strain>
    </source>
</reference>
<sequence length="199" mass="21775">MIENFPPIPQDLQVAVSCISNQHQQLKQFQFVDMTGVDQVKNDDWEKTQYLGFVSAQKSQPSLEKIGLYTMGIATCVGIGVLFQSQTHNGVGLIHLSSDVVLNENGCDCPNALSKILAKLLEKGNTIGSSIKVVQVYDMGDEGNTKLMSDRINKVLDELKYTKTRTVAIQTDQFAPSAQMAGNANLQLGPYNCMTTLEG</sequence>
<protein>
    <submittedName>
        <fullName evidence="1">Uncharacterized protein</fullName>
    </submittedName>
</protein>
<evidence type="ECO:0000313" key="1">
    <source>
        <dbReference type="EMBL" id="AYQ57335.1"/>
    </source>
</evidence>
<dbReference type="AlphaFoldDB" id="A0A3G3ING2"/>
<organism evidence="1 3">
    <name type="scientific">Bathymodiolus thermophilus thioautotrophic gill symbiont</name>
    <dbReference type="NCBI Taxonomy" id="2360"/>
    <lineage>
        <taxon>Bacteria</taxon>
        <taxon>Pseudomonadati</taxon>
        <taxon>Pseudomonadota</taxon>
        <taxon>Gammaproteobacteria</taxon>
        <taxon>sulfur-oxidizing symbionts</taxon>
    </lineage>
</organism>
<reference evidence="2 4" key="2">
    <citation type="submission" date="2020-05" db="EMBL/GenBank/DDBJ databases">
        <authorList>
            <person name="Petersen J."/>
            <person name="Sayavedra L."/>
        </authorList>
    </citation>
    <scope>NUCLEOTIDE SEQUENCE [LARGE SCALE GENOMIC DNA]</scope>
    <source>
        <strain evidence="2">B thermophilus SOXS</strain>
    </source>
</reference>
<keyword evidence="4" id="KW-1185">Reference proteome</keyword>
<evidence type="ECO:0000313" key="2">
    <source>
        <dbReference type="EMBL" id="CAB5504567.1"/>
    </source>
</evidence>
<evidence type="ECO:0000313" key="3">
    <source>
        <dbReference type="Proteomes" id="UP000278334"/>
    </source>
</evidence>
<dbReference type="EMBL" id="CP024634">
    <property type="protein sequence ID" value="AYQ57335.1"/>
    <property type="molecule type" value="Genomic_DNA"/>
</dbReference>
<dbReference type="Proteomes" id="UP000643672">
    <property type="component" value="Unassembled WGS sequence"/>
</dbReference>
<gene>
    <name evidence="1" type="ORF">MS2017_1655</name>
    <name evidence="2" type="ORF">THERMOS_1982</name>
</gene>
<dbReference type="EMBL" id="CAESAQ020000078">
    <property type="protein sequence ID" value="CAB5504567.1"/>
    <property type="molecule type" value="Genomic_DNA"/>
</dbReference>
<name>A0A3G3ING2_9GAMM</name>
<dbReference type="KEGG" id="bthg:MS2017_1655"/>